<protein>
    <submittedName>
        <fullName evidence="1">Uncharacterized protein</fullName>
    </submittedName>
</protein>
<proteinExistence type="predicted"/>
<evidence type="ECO:0000313" key="1">
    <source>
        <dbReference type="EMBL" id="KAH9323242.1"/>
    </source>
</evidence>
<reference evidence="1 2" key="1">
    <citation type="journal article" date="2021" name="Nat. Plants">
        <title>The Taxus genome provides insights into paclitaxel biosynthesis.</title>
        <authorList>
            <person name="Xiong X."/>
            <person name="Gou J."/>
            <person name="Liao Q."/>
            <person name="Li Y."/>
            <person name="Zhou Q."/>
            <person name="Bi G."/>
            <person name="Li C."/>
            <person name="Du R."/>
            <person name="Wang X."/>
            <person name="Sun T."/>
            <person name="Guo L."/>
            <person name="Liang H."/>
            <person name="Lu P."/>
            <person name="Wu Y."/>
            <person name="Zhang Z."/>
            <person name="Ro D.K."/>
            <person name="Shang Y."/>
            <person name="Huang S."/>
            <person name="Yan J."/>
        </authorList>
    </citation>
    <scope>NUCLEOTIDE SEQUENCE [LARGE SCALE GENOMIC DNA]</scope>
    <source>
        <strain evidence="1">Ta-2019</strain>
    </source>
</reference>
<name>A0AA38LJG3_TAXCH</name>
<gene>
    <name evidence="1" type="ORF">KI387_017881</name>
</gene>
<evidence type="ECO:0000313" key="2">
    <source>
        <dbReference type="Proteomes" id="UP000824469"/>
    </source>
</evidence>
<sequence>MVDITAEKEREERRLKYIEAHEREMTRQREVASVMDLWRQTLREGVEVHAEDMEPES</sequence>
<dbReference type="Proteomes" id="UP000824469">
    <property type="component" value="Unassembled WGS sequence"/>
</dbReference>
<feature type="non-terminal residue" evidence="1">
    <location>
        <position position="57"/>
    </location>
</feature>
<dbReference type="AlphaFoldDB" id="A0AA38LJG3"/>
<accession>A0AA38LJG3</accession>
<dbReference type="EMBL" id="JAHRHJ020000003">
    <property type="protein sequence ID" value="KAH9323242.1"/>
    <property type="molecule type" value="Genomic_DNA"/>
</dbReference>
<comment type="caution">
    <text evidence="1">The sequence shown here is derived from an EMBL/GenBank/DDBJ whole genome shotgun (WGS) entry which is preliminary data.</text>
</comment>
<keyword evidence="2" id="KW-1185">Reference proteome</keyword>
<organism evidence="1 2">
    <name type="scientific">Taxus chinensis</name>
    <name type="common">Chinese yew</name>
    <name type="synonym">Taxus wallichiana var. chinensis</name>
    <dbReference type="NCBI Taxonomy" id="29808"/>
    <lineage>
        <taxon>Eukaryota</taxon>
        <taxon>Viridiplantae</taxon>
        <taxon>Streptophyta</taxon>
        <taxon>Embryophyta</taxon>
        <taxon>Tracheophyta</taxon>
        <taxon>Spermatophyta</taxon>
        <taxon>Pinopsida</taxon>
        <taxon>Pinidae</taxon>
        <taxon>Conifers II</taxon>
        <taxon>Cupressales</taxon>
        <taxon>Taxaceae</taxon>
        <taxon>Taxus</taxon>
    </lineage>
</organism>